<dbReference type="AlphaFoldDB" id="Q8GXK7"/>
<proteinExistence type="evidence at transcript level"/>
<evidence type="ECO:0000256" key="1">
    <source>
        <dbReference type="SAM" id="Phobius"/>
    </source>
</evidence>
<protein>
    <recommendedName>
        <fullName evidence="3">Transmembrane protein</fullName>
    </recommendedName>
</protein>
<evidence type="ECO:0000313" key="2">
    <source>
        <dbReference type="EMBL" id="BAC42811.1"/>
    </source>
</evidence>
<feature type="transmembrane region" description="Helical" evidence="1">
    <location>
        <begin position="14"/>
        <end position="36"/>
    </location>
</feature>
<evidence type="ECO:0008006" key="3">
    <source>
        <dbReference type="Google" id="ProtNLM"/>
    </source>
</evidence>
<keyword evidence="1" id="KW-0812">Transmembrane</keyword>
<keyword evidence="1" id="KW-1133">Transmembrane helix</keyword>
<organism evidence="2">
    <name type="scientific">Arabidopsis thaliana</name>
    <name type="common">Mouse-ear cress</name>
    <dbReference type="NCBI Taxonomy" id="3702"/>
    <lineage>
        <taxon>Eukaryota</taxon>
        <taxon>Viridiplantae</taxon>
        <taxon>Streptophyta</taxon>
        <taxon>Embryophyta</taxon>
        <taxon>Tracheophyta</taxon>
        <taxon>Spermatophyta</taxon>
        <taxon>Magnoliopsida</taxon>
        <taxon>eudicotyledons</taxon>
        <taxon>Gunneridae</taxon>
        <taxon>Pentapetalae</taxon>
        <taxon>rosids</taxon>
        <taxon>malvids</taxon>
        <taxon>Brassicales</taxon>
        <taxon>Brassicaceae</taxon>
        <taxon>Camelineae</taxon>
        <taxon>Arabidopsis</taxon>
    </lineage>
</organism>
<sequence length="55" mass="6428">MEFLLQIYGITPTVAGLLFCFLFLEAVFFLFCLFWSDKLCGITHKMRDEEEEVAT</sequence>
<keyword evidence="1" id="KW-0472">Membrane</keyword>
<accession>Q8GXK7</accession>
<reference evidence="2" key="1">
    <citation type="submission" date="2002-11" db="EMBL/GenBank/DDBJ databases">
        <title>Arabidopsis thaliana full-length cDNA.</title>
        <authorList>
            <person name="Seki M."/>
            <person name="Iida K."/>
            <person name="Satou M."/>
            <person name="Sakurai T."/>
            <person name="Akiyama K."/>
            <person name="Ishida J."/>
            <person name="Nakajima M."/>
            <person name="Enju A."/>
            <person name="Kamiya A."/>
            <person name="Narusaka M."/>
            <person name="Carninci P."/>
            <person name="Kawai J."/>
            <person name="Hayashizaki Y."/>
            <person name="Shinozaki K."/>
        </authorList>
    </citation>
    <scope>NUCLEOTIDE SEQUENCE</scope>
</reference>
<dbReference type="EMBL" id="AK118188">
    <property type="protein sequence ID" value="BAC42811.1"/>
    <property type="molecule type" value="mRNA"/>
</dbReference>
<name>Q8GXK7_ARATH</name>